<dbReference type="PANTHER" id="PTHR47926:SF441">
    <property type="entry name" value="PENTATRICOPEPTIDE REPEAT-CONTAINING PROTEIN"/>
    <property type="match status" value="1"/>
</dbReference>
<dbReference type="InterPro" id="IPR046848">
    <property type="entry name" value="E_motif"/>
</dbReference>
<dbReference type="Pfam" id="PF13041">
    <property type="entry name" value="PPR_2"/>
    <property type="match status" value="6"/>
</dbReference>
<gene>
    <name evidence="4" type="ORF">CKAN_01107600</name>
</gene>
<evidence type="ECO:0000256" key="1">
    <source>
        <dbReference type="ARBA" id="ARBA00022737"/>
    </source>
</evidence>
<dbReference type="NCBIfam" id="TIGR00756">
    <property type="entry name" value="PPR"/>
    <property type="match status" value="6"/>
</dbReference>
<name>A0A443NUZ4_9MAGN</name>
<dbReference type="Pfam" id="PF20431">
    <property type="entry name" value="E_motif"/>
    <property type="match status" value="1"/>
</dbReference>
<dbReference type="EMBL" id="QPKB01000004">
    <property type="protein sequence ID" value="RWR82360.1"/>
    <property type="molecule type" value="Genomic_DNA"/>
</dbReference>
<keyword evidence="1" id="KW-0677">Repeat</keyword>
<feature type="repeat" description="PPR" evidence="2">
    <location>
        <begin position="421"/>
        <end position="455"/>
    </location>
</feature>
<feature type="repeat" description="PPR" evidence="2">
    <location>
        <begin position="320"/>
        <end position="354"/>
    </location>
</feature>
<dbReference type="GO" id="GO:0009451">
    <property type="term" value="P:RNA modification"/>
    <property type="evidence" value="ECO:0007669"/>
    <property type="project" value="InterPro"/>
</dbReference>
<accession>A0A443NUZ4</accession>
<dbReference type="FunFam" id="1.25.40.10:FF:000366">
    <property type="entry name" value="Pentatricopeptide (PPR) repeat-containing protein"/>
    <property type="match status" value="1"/>
</dbReference>
<dbReference type="FunFam" id="1.25.40.10:FF:000351">
    <property type="entry name" value="Pentatricopeptide repeat-containing protein"/>
    <property type="match status" value="1"/>
</dbReference>
<dbReference type="PANTHER" id="PTHR47926">
    <property type="entry name" value="PENTATRICOPEPTIDE REPEAT-CONTAINING PROTEIN"/>
    <property type="match status" value="1"/>
</dbReference>
<protein>
    <submittedName>
        <fullName evidence="4">Pentatricopeptide repeat-containing protein, mitochondrial</fullName>
    </submittedName>
</protein>
<evidence type="ECO:0000256" key="2">
    <source>
        <dbReference type="PROSITE-ProRule" id="PRU00708"/>
    </source>
</evidence>
<keyword evidence="5" id="KW-1185">Reference proteome</keyword>
<dbReference type="Gene3D" id="1.25.40.10">
    <property type="entry name" value="Tetratricopeptide repeat domain"/>
    <property type="match status" value="8"/>
</dbReference>
<dbReference type="Proteomes" id="UP000283530">
    <property type="component" value="Unassembled WGS sequence"/>
</dbReference>
<feature type="repeat" description="PPR" evidence="2">
    <location>
        <begin position="522"/>
        <end position="556"/>
    </location>
</feature>
<sequence>MPPREGVQRGTGALGRDPAGHLGGPTSPFGGPYWVTPTPPTKNCGRHLSQAAVEHRLFDEMPQQAQTISAASSLAGKELSQSLLVGLVPDPRVYARLLISLLNEGNSPQFRRSLDEKPQRIALALKNIKIIHTHIIKFGFQLDGDLGNALVDSYAKCGNLGLALKPLSYLRSEMGQLGTRYCLHTQVNQFTFAMVLSACARLFDLAFAKQLHCNVVKMGFESNSFCEGSLINVYAKCGSLVDARRVFDRIRGPDVISWTVMISAYIRIGLCEEALEIFLTMKKLGGKPDQVLFVNVITACINLGLLEEACDLFAQMANPNVVAWNVMISGHAQNGYEVEALMLFQEMRSKGIEPTRSTLGSVLSSIANLEAPNHGRQVHSEAIRLGLDSNIYVGSSLINMYAKCGIVDDARKVFDTTYTRNIVLWNAMLGGYAQNKHPNEVLVLFSDMHSHSFPSDEYTYVSVLSACSCLENLDAGRQLHSFIIKSNMEASIFVVNAIVDMYAKSGDLTGARNQFELIQNPDIVSWNAILVGHVHGEDNIEALLIFRRMNSDGVGPDIVSLACVLSACANLQVLEIGKQVHCSTIKMGLESKLYVGSSIVDMYSKCADMESAEKAMAQMPQPSVVARNALIAGYVQNNKTEEALKLFKQMQAEGLKPSEFTFATILPACSGPSRLNIGRQIHCYTMKTGCFYVDDFLRIALLGMYLKSESSEDANKLFWEMPDYNSTVLWTAIISGYAQNNHNEEGLRFFQEMRTFGATPDQATFASVLKACASLAALRDGKEIHGLVIRMGFDSDEYASIALIDMYSKCGDVSASLCIFNEMKNKQDVISWNSMIVGFAKNGYAEDALRLFEKMQQELVKPDDITFLGVLTACSHAGLVSKGCIFFDSMQIKFGIQPRADHYACIVDLLGRGGYLKEAEEFINTLPIEPDAVIWATLLASCRMHRDDIRGRWAAEKLIELEPQNPSPYVLLSNIYAASGNWDGVNMVRKAMRERGVRKLPGCSWIMVGKNTNLFVAGDKFHPKASDIHEALKELTAQMKDDGYVAKLDLVLHDAEEVKWMEFGFTGILVKADLVDTLRPKQRSTSRRRRLLETIPPPSLGFKEVEFKKGEVDDPRSLATLRAQPPQSEAPYVAVAPVAGQGDPLDCWHNSAGSGLGVVQLG</sequence>
<dbReference type="FunFam" id="1.25.40.10:FF:000073">
    <property type="entry name" value="Pentatricopeptide repeat-containing protein chloroplastic"/>
    <property type="match status" value="1"/>
</dbReference>
<reference evidence="4 5" key="1">
    <citation type="journal article" date="2019" name="Nat. Plants">
        <title>Stout camphor tree genome fills gaps in understanding of flowering plant genome evolution.</title>
        <authorList>
            <person name="Chaw S.M."/>
            <person name="Liu Y.C."/>
            <person name="Wu Y.W."/>
            <person name="Wang H.Y."/>
            <person name="Lin C.I."/>
            <person name="Wu C.S."/>
            <person name="Ke H.M."/>
            <person name="Chang L.Y."/>
            <person name="Hsu C.Y."/>
            <person name="Yang H.T."/>
            <person name="Sudianto E."/>
            <person name="Hsu M.H."/>
            <person name="Wu K.P."/>
            <person name="Wang L.N."/>
            <person name="Leebens-Mack J.H."/>
            <person name="Tsai I.J."/>
        </authorList>
    </citation>
    <scope>NUCLEOTIDE SEQUENCE [LARGE SCALE GENOMIC DNA]</scope>
    <source>
        <strain evidence="5">cv. Chaw 1501</strain>
        <tissue evidence="4">Young leaves</tissue>
    </source>
</reference>
<evidence type="ECO:0000313" key="4">
    <source>
        <dbReference type="EMBL" id="RWR82360.1"/>
    </source>
</evidence>
<dbReference type="InterPro" id="IPR011990">
    <property type="entry name" value="TPR-like_helical_dom_sf"/>
</dbReference>
<organism evidence="4 5">
    <name type="scientific">Cinnamomum micranthum f. kanehirae</name>
    <dbReference type="NCBI Taxonomy" id="337451"/>
    <lineage>
        <taxon>Eukaryota</taxon>
        <taxon>Viridiplantae</taxon>
        <taxon>Streptophyta</taxon>
        <taxon>Embryophyta</taxon>
        <taxon>Tracheophyta</taxon>
        <taxon>Spermatophyta</taxon>
        <taxon>Magnoliopsida</taxon>
        <taxon>Magnoliidae</taxon>
        <taxon>Laurales</taxon>
        <taxon>Lauraceae</taxon>
        <taxon>Cinnamomum</taxon>
    </lineage>
</organism>
<dbReference type="InterPro" id="IPR002885">
    <property type="entry name" value="PPR_rpt"/>
</dbReference>
<feature type="repeat" description="PPR" evidence="2">
    <location>
        <begin position="726"/>
        <end position="760"/>
    </location>
</feature>
<feature type="repeat" description="PPR" evidence="2">
    <location>
        <begin position="254"/>
        <end position="288"/>
    </location>
</feature>
<evidence type="ECO:0000256" key="3">
    <source>
        <dbReference type="SAM" id="MobiDB-lite"/>
    </source>
</evidence>
<dbReference type="OrthoDB" id="1934782at2759"/>
<dbReference type="PROSITE" id="PS51375">
    <property type="entry name" value="PPR"/>
    <property type="match status" value="7"/>
</dbReference>
<feature type="region of interest" description="Disordered" evidence="3">
    <location>
        <begin position="1"/>
        <end position="34"/>
    </location>
</feature>
<dbReference type="Pfam" id="PF13812">
    <property type="entry name" value="PPR_3"/>
    <property type="match status" value="1"/>
</dbReference>
<dbReference type="Pfam" id="PF01535">
    <property type="entry name" value="PPR"/>
    <property type="match status" value="4"/>
</dbReference>
<dbReference type="STRING" id="337451.A0A443NUZ4"/>
<dbReference type="GO" id="GO:0003723">
    <property type="term" value="F:RNA binding"/>
    <property type="evidence" value="ECO:0007669"/>
    <property type="project" value="InterPro"/>
</dbReference>
<feature type="repeat" description="PPR" evidence="2">
    <location>
        <begin position="623"/>
        <end position="657"/>
    </location>
</feature>
<evidence type="ECO:0000313" key="5">
    <source>
        <dbReference type="Proteomes" id="UP000283530"/>
    </source>
</evidence>
<dbReference type="AlphaFoldDB" id="A0A443NUZ4"/>
<dbReference type="FunFam" id="1.25.40.10:FF:000427">
    <property type="entry name" value="Pentatricopeptide repeat-containing protein chloroplastic"/>
    <property type="match status" value="1"/>
</dbReference>
<dbReference type="FunFam" id="1.25.40.10:FF:000344">
    <property type="entry name" value="Pentatricopeptide repeat-containing protein"/>
    <property type="match status" value="2"/>
</dbReference>
<comment type="caution">
    <text evidence="4">The sequence shown here is derived from an EMBL/GenBank/DDBJ whole genome shotgun (WGS) entry which is preliminary data.</text>
</comment>
<feature type="repeat" description="PPR" evidence="2">
    <location>
        <begin position="828"/>
        <end position="862"/>
    </location>
</feature>
<dbReference type="InterPro" id="IPR046960">
    <property type="entry name" value="PPR_At4g14850-like_plant"/>
</dbReference>
<proteinExistence type="predicted"/>